<protein>
    <submittedName>
        <fullName evidence="2">Putative secreted protein</fullName>
    </submittedName>
</protein>
<organism evidence="2">
    <name type="scientific">Anopheles marajoara</name>
    <dbReference type="NCBI Taxonomy" id="58244"/>
    <lineage>
        <taxon>Eukaryota</taxon>
        <taxon>Metazoa</taxon>
        <taxon>Ecdysozoa</taxon>
        <taxon>Arthropoda</taxon>
        <taxon>Hexapoda</taxon>
        <taxon>Insecta</taxon>
        <taxon>Pterygota</taxon>
        <taxon>Neoptera</taxon>
        <taxon>Endopterygota</taxon>
        <taxon>Diptera</taxon>
        <taxon>Nematocera</taxon>
        <taxon>Culicoidea</taxon>
        <taxon>Culicidae</taxon>
        <taxon>Anophelinae</taxon>
        <taxon>Anopheles</taxon>
    </lineage>
</organism>
<accession>A0A2M4CB80</accession>
<proteinExistence type="predicted"/>
<name>A0A2M4CB80_9DIPT</name>
<sequence length="85" mass="9526">MQLVMVVMVVVWVWMRVTMQVVTGREQGRRRCRTVEGWLGVEPTPGKGSNPITTTTTTSRTAVAYGGAIAVPCADHHRLRHHWIT</sequence>
<keyword evidence="1" id="KW-0732">Signal</keyword>
<reference evidence="2" key="1">
    <citation type="submission" date="2018-01" db="EMBL/GenBank/DDBJ databases">
        <title>An insight into the sialome of Amazonian anophelines.</title>
        <authorList>
            <person name="Ribeiro J.M."/>
            <person name="Scarpassa V."/>
            <person name="Calvo E."/>
        </authorList>
    </citation>
    <scope>NUCLEOTIDE SEQUENCE</scope>
    <source>
        <tissue evidence="2">Salivary glands</tissue>
    </source>
</reference>
<dbReference type="AlphaFoldDB" id="A0A2M4CB80"/>
<feature type="signal peptide" evidence="1">
    <location>
        <begin position="1"/>
        <end position="24"/>
    </location>
</feature>
<evidence type="ECO:0000313" key="2">
    <source>
        <dbReference type="EMBL" id="MBW62391.1"/>
    </source>
</evidence>
<dbReference type="EMBL" id="GGFJ01013250">
    <property type="protein sequence ID" value="MBW62391.1"/>
    <property type="molecule type" value="Transcribed_RNA"/>
</dbReference>
<evidence type="ECO:0000256" key="1">
    <source>
        <dbReference type="SAM" id="SignalP"/>
    </source>
</evidence>
<feature type="chain" id="PRO_5014811567" evidence="1">
    <location>
        <begin position="25"/>
        <end position="85"/>
    </location>
</feature>